<dbReference type="GO" id="GO:0005524">
    <property type="term" value="F:ATP binding"/>
    <property type="evidence" value="ECO:0007669"/>
    <property type="project" value="InterPro"/>
</dbReference>
<accession>L8GW25</accession>
<dbReference type="PANTHER" id="PTHR46411:SF3">
    <property type="entry name" value="AAA+ ATPASE DOMAIN-CONTAINING PROTEIN"/>
    <property type="match status" value="1"/>
</dbReference>
<dbReference type="SUPFAM" id="SSF52540">
    <property type="entry name" value="P-loop containing nucleoside triphosphate hydrolases"/>
    <property type="match status" value="1"/>
</dbReference>
<dbReference type="InterPro" id="IPR003959">
    <property type="entry name" value="ATPase_AAA_core"/>
</dbReference>
<dbReference type="PANTHER" id="PTHR46411">
    <property type="entry name" value="FAMILY ATPASE, PUTATIVE-RELATED"/>
    <property type="match status" value="1"/>
</dbReference>
<dbReference type="KEGG" id="acan:ACA1_057420"/>
<feature type="compositionally biased region" description="Basic and acidic residues" evidence="1">
    <location>
        <begin position="101"/>
        <end position="112"/>
    </location>
</feature>
<dbReference type="Pfam" id="PF00004">
    <property type="entry name" value="AAA"/>
    <property type="match status" value="1"/>
</dbReference>
<dbReference type="InterPro" id="IPR054289">
    <property type="entry name" value="DUF7025"/>
</dbReference>
<sequence>MRITVTYNNPLTSESEAVMVLIKPAGTSEDEMREKGSYMVGRLLEDASRRLSAAVGEKVELVKLTNADGATLLPEDEVADYVEDGEQLAGFTKSQLDKKQEVAAQEKEKDEKKEEEDDAGELKGFSVTKKMVKVCDGEFEEQTLLTIEDHDLRSAINQFASDDTFYEDRPQVDPETLLCHLPQFKSNSNSFYQQMLEPLVAWLEKRYKGTNDKIERMLQEQKISYNALWFLFNTGKKVWGTDAGLLIAGEVKTAKYMRGFFPGLLITAKVVKSSGQAYLNKDHQFFIPMFAGAKKLEDLPVQILTDELEAKLTARGKLFQALALGAHYKVYSGHMLFRTGWCVHKYKADGRIMIDGVSFNRINPGYEEFTEYSSFRTSADLAKLSEDQLWMTWPTLPGFSFTAKKWGEVIVDNVADVVFDDKAFDRLVLAKEKKTLIKSLVANNSTAAFSDVISGKGGGCIFLLHGKPGVGKTLTAEAIAELLHRPLYSVSVGELGTSTDQLEARLKEILEVASSWDAVILIDEADIFLERRSENDIKRNAMVGIFLRLLEYHQGVLFLTTNRVKSFDSAFHSRISIALKYSDLDFASRRKIWANLLDAASVDLAKARLDLEKLAAFELNGRQIRTVIRLALSLAQTEGDGGLTEAHIERTINVSLQFKHDLDSMAADDCL</sequence>
<evidence type="ECO:0000259" key="2">
    <source>
        <dbReference type="SMART" id="SM00382"/>
    </source>
</evidence>
<dbReference type="VEuPathDB" id="AmoebaDB:ACA1_057420"/>
<feature type="domain" description="AAA+ ATPase" evidence="2">
    <location>
        <begin position="458"/>
        <end position="583"/>
    </location>
</feature>
<gene>
    <name evidence="3" type="ORF">ACA1_057420</name>
</gene>
<dbReference type="Pfam" id="PF22942">
    <property type="entry name" value="DUF7025"/>
    <property type="match status" value="1"/>
</dbReference>
<dbReference type="STRING" id="1257118.L8GW25"/>
<dbReference type="InterPro" id="IPR003593">
    <property type="entry name" value="AAA+_ATPase"/>
</dbReference>
<dbReference type="EMBL" id="KB007974">
    <property type="protein sequence ID" value="ELR17107.1"/>
    <property type="molecule type" value="Genomic_DNA"/>
</dbReference>
<reference evidence="3 4" key="1">
    <citation type="journal article" date="2013" name="Genome Biol.">
        <title>Genome of Acanthamoeba castellanii highlights extensive lateral gene transfer and early evolution of tyrosine kinase signaling.</title>
        <authorList>
            <person name="Clarke M."/>
            <person name="Lohan A.J."/>
            <person name="Liu B."/>
            <person name="Lagkouvardos I."/>
            <person name="Roy S."/>
            <person name="Zafar N."/>
            <person name="Bertelli C."/>
            <person name="Schilde C."/>
            <person name="Kianianmomeni A."/>
            <person name="Burglin T.R."/>
            <person name="Frech C."/>
            <person name="Turcotte B."/>
            <person name="Kopec K.O."/>
            <person name="Synnott J.M."/>
            <person name="Choo C."/>
            <person name="Paponov I."/>
            <person name="Finkler A."/>
            <person name="Soon Heng Tan C."/>
            <person name="Hutchins A.P."/>
            <person name="Weinmeier T."/>
            <person name="Rattei T."/>
            <person name="Chu J.S."/>
            <person name="Gimenez G."/>
            <person name="Irimia M."/>
            <person name="Rigden D.J."/>
            <person name="Fitzpatrick D.A."/>
            <person name="Lorenzo-Morales J."/>
            <person name="Bateman A."/>
            <person name="Chiu C.H."/>
            <person name="Tang P."/>
            <person name="Hegemann P."/>
            <person name="Fromm H."/>
            <person name="Raoult D."/>
            <person name="Greub G."/>
            <person name="Miranda-Saavedra D."/>
            <person name="Chen N."/>
            <person name="Nash P."/>
            <person name="Ginger M.L."/>
            <person name="Horn M."/>
            <person name="Schaap P."/>
            <person name="Caler L."/>
            <person name="Loftus B."/>
        </authorList>
    </citation>
    <scope>NUCLEOTIDE SEQUENCE [LARGE SCALE GENOMIC DNA]</scope>
    <source>
        <strain evidence="3 4">Neff</strain>
    </source>
</reference>
<dbReference type="GO" id="GO:0016887">
    <property type="term" value="F:ATP hydrolysis activity"/>
    <property type="evidence" value="ECO:0007669"/>
    <property type="project" value="InterPro"/>
</dbReference>
<dbReference type="RefSeq" id="XP_004339120.1">
    <property type="nucleotide sequence ID" value="XM_004339072.1"/>
</dbReference>
<dbReference type="Proteomes" id="UP000011083">
    <property type="component" value="Unassembled WGS sequence"/>
</dbReference>
<organism evidence="3 4">
    <name type="scientific">Acanthamoeba castellanii (strain ATCC 30010 / Neff)</name>
    <dbReference type="NCBI Taxonomy" id="1257118"/>
    <lineage>
        <taxon>Eukaryota</taxon>
        <taxon>Amoebozoa</taxon>
        <taxon>Discosea</taxon>
        <taxon>Longamoebia</taxon>
        <taxon>Centramoebida</taxon>
        <taxon>Acanthamoebidae</taxon>
        <taxon>Acanthamoeba</taxon>
    </lineage>
</organism>
<name>L8GW25_ACACF</name>
<dbReference type="OrthoDB" id="10042665at2759"/>
<evidence type="ECO:0000313" key="4">
    <source>
        <dbReference type="Proteomes" id="UP000011083"/>
    </source>
</evidence>
<evidence type="ECO:0000256" key="1">
    <source>
        <dbReference type="SAM" id="MobiDB-lite"/>
    </source>
</evidence>
<dbReference type="Gene3D" id="3.40.50.300">
    <property type="entry name" value="P-loop containing nucleotide triphosphate hydrolases"/>
    <property type="match status" value="1"/>
</dbReference>
<keyword evidence="4" id="KW-1185">Reference proteome</keyword>
<feature type="region of interest" description="Disordered" evidence="1">
    <location>
        <begin position="101"/>
        <end position="120"/>
    </location>
</feature>
<dbReference type="GeneID" id="14918451"/>
<proteinExistence type="predicted"/>
<dbReference type="InterPro" id="IPR027417">
    <property type="entry name" value="P-loop_NTPase"/>
</dbReference>
<dbReference type="CDD" id="cd19481">
    <property type="entry name" value="RecA-like_protease"/>
    <property type="match status" value="1"/>
</dbReference>
<dbReference type="AlphaFoldDB" id="L8GW25"/>
<evidence type="ECO:0000313" key="3">
    <source>
        <dbReference type="EMBL" id="ELR17107.1"/>
    </source>
</evidence>
<dbReference type="SMART" id="SM00382">
    <property type="entry name" value="AAA"/>
    <property type="match status" value="1"/>
</dbReference>
<dbReference type="OMA" id="LHRNAMV"/>
<protein>
    <submittedName>
        <fullName evidence="3">ATPase, AAA domain containing protein</fullName>
    </submittedName>
</protein>